<evidence type="ECO:0000313" key="3">
    <source>
        <dbReference type="Proteomes" id="UP000030013"/>
    </source>
</evidence>
<gene>
    <name evidence="2" type="ORF">N801_16215</name>
</gene>
<accession>A0A0A0JX98</accession>
<comment type="caution">
    <text evidence="2">The sequence shown here is derived from an EMBL/GenBank/DDBJ whole genome shotgun (WGS) entry which is preliminary data.</text>
</comment>
<dbReference type="AlphaFoldDB" id="A0A0A0JX98"/>
<proteinExistence type="predicted"/>
<evidence type="ECO:0000256" key="1">
    <source>
        <dbReference type="SAM" id="Phobius"/>
    </source>
</evidence>
<sequence length="284" mass="28865">MKATGIGTERVGIELSATEETPRAGEPSVAGVTLRHVLGSEWIKLRSVRSGRCSVAALGMSILLLGAFTAVGIVVKDNPPAAEAVMADPSGGALAGVSFFAQIAAITVGVLAVTGEYRNPMIRVSFAAVPRRLPLVWAKAGVVAAVTAIVSLVAVLLAFGISSVVVATDGQSLSLSEPRLARALFGAPVMLALTGVLATAVGWLVRSTAGAVSALVAVLYVLPSLAVALPEAVSRYLPNSAAAAVIQVNPLEAAPGRWTGLAVYAAYAAFTLAFAALAVRRRDA</sequence>
<keyword evidence="1" id="KW-0472">Membrane</keyword>
<feature type="transmembrane region" description="Helical" evidence="1">
    <location>
        <begin position="95"/>
        <end position="115"/>
    </location>
</feature>
<name>A0A0A0JX98_9MICO</name>
<keyword evidence="1" id="KW-0812">Transmembrane</keyword>
<keyword evidence="3" id="KW-1185">Reference proteome</keyword>
<dbReference type="EMBL" id="AVPL01000049">
    <property type="protein sequence ID" value="KGN40211.1"/>
    <property type="molecule type" value="Genomic_DNA"/>
</dbReference>
<evidence type="ECO:0000313" key="2">
    <source>
        <dbReference type="EMBL" id="KGN40211.1"/>
    </source>
</evidence>
<dbReference type="STRING" id="1385519.N801_16215"/>
<protein>
    <recommendedName>
        <fullName evidence="4">ABC transporter permease</fullName>
    </recommendedName>
</protein>
<feature type="transmembrane region" description="Helical" evidence="1">
    <location>
        <begin position="53"/>
        <end position="75"/>
    </location>
</feature>
<reference evidence="2 3" key="1">
    <citation type="submission" date="2013-08" db="EMBL/GenBank/DDBJ databases">
        <title>The genome sequence of Knoellia aerolata.</title>
        <authorList>
            <person name="Zhu W."/>
            <person name="Wang G."/>
        </authorList>
    </citation>
    <scope>NUCLEOTIDE SEQUENCE [LARGE SCALE GENOMIC DNA]</scope>
    <source>
        <strain evidence="2 3">DSM 18566</strain>
    </source>
</reference>
<dbReference type="OrthoDB" id="3297477at2"/>
<organism evidence="2 3">
    <name type="scientific">Knoellia aerolata DSM 18566</name>
    <dbReference type="NCBI Taxonomy" id="1385519"/>
    <lineage>
        <taxon>Bacteria</taxon>
        <taxon>Bacillati</taxon>
        <taxon>Actinomycetota</taxon>
        <taxon>Actinomycetes</taxon>
        <taxon>Micrococcales</taxon>
        <taxon>Intrasporangiaceae</taxon>
        <taxon>Knoellia</taxon>
    </lineage>
</organism>
<feature type="transmembrane region" description="Helical" evidence="1">
    <location>
        <begin position="136"/>
        <end position="161"/>
    </location>
</feature>
<dbReference type="RefSeq" id="WP_052113114.1">
    <property type="nucleotide sequence ID" value="NZ_AVPL01000049.1"/>
</dbReference>
<evidence type="ECO:0008006" key="4">
    <source>
        <dbReference type="Google" id="ProtNLM"/>
    </source>
</evidence>
<feature type="transmembrane region" description="Helical" evidence="1">
    <location>
        <begin position="212"/>
        <end position="229"/>
    </location>
</feature>
<keyword evidence="1" id="KW-1133">Transmembrane helix</keyword>
<feature type="transmembrane region" description="Helical" evidence="1">
    <location>
        <begin position="261"/>
        <end position="279"/>
    </location>
</feature>
<dbReference type="eggNOG" id="COG1277">
    <property type="taxonomic scope" value="Bacteria"/>
</dbReference>
<feature type="transmembrane region" description="Helical" evidence="1">
    <location>
        <begin position="181"/>
        <end position="205"/>
    </location>
</feature>
<dbReference type="Proteomes" id="UP000030013">
    <property type="component" value="Unassembled WGS sequence"/>
</dbReference>